<evidence type="ECO:0000256" key="1">
    <source>
        <dbReference type="ARBA" id="ARBA00004123"/>
    </source>
</evidence>
<dbReference type="EMBL" id="AJVK01059197">
    <property type="status" value="NOT_ANNOTATED_CDS"/>
    <property type="molecule type" value="Genomic_DNA"/>
</dbReference>
<proteinExistence type="inferred from homology"/>
<dbReference type="InterPro" id="IPR009057">
    <property type="entry name" value="Homeodomain-like_sf"/>
</dbReference>
<dbReference type="VEuPathDB" id="VectorBase:PPAI006981"/>
<keyword evidence="4 7" id="KW-0238">DNA-binding</keyword>
<dbReference type="VEuPathDB" id="VectorBase:PPAPM1_000345"/>
<dbReference type="Gene3D" id="1.10.10.60">
    <property type="entry name" value="Homeodomain-like"/>
    <property type="match status" value="1"/>
</dbReference>
<dbReference type="GO" id="GO:0000122">
    <property type="term" value="P:negative regulation of transcription by RNA polymerase II"/>
    <property type="evidence" value="ECO:0007669"/>
    <property type="project" value="TreeGrafter"/>
</dbReference>
<comment type="subcellular location">
    <subcellularLocation>
        <location evidence="1 7 8">Nucleus</location>
    </subcellularLocation>
</comment>
<dbReference type="InterPro" id="IPR001356">
    <property type="entry name" value="HD"/>
</dbReference>
<evidence type="ECO:0000256" key="7">
    <source>
        <dbReference type="PROSITE-ProRule" id="PRU00108"/>
    </source>
</evidence>
<dbReference type="PROSITE" id="PS50071">
    <property type="entry name" value="HOMEOBOX_2"/>
    <property type="match status" value="1"/>
</dbReference>
<dbReference type="FunFam" id="1.10.10.60:FF:000193">
    <property type="entry name" value="Ultrabithorax, isoform C"/>
    <property type="match status" value="1"/>
</dbReference>
<evidence type="ECO:0000256" key="2">
    <source>
        <dbReference type="ARBA" id="ARBA00009107"/>
    </source>
</evidence>
<sequence length="104" mass="12094">MTCTAAAAAAAAFCACACFSCANGLRRRGRQTYTRYQTLELEKEFHTNHYLTRRRRIEMAHALCLTERQIKIWFQNRRMKLKKEIQAGILGWLLRGPLSGETKW</sequence>
<dbReference type="PANTHER" id="PTHR45659">
    <property type="entry name" value="HOMEOBOX PROTEIN HOX"/>
    <property type="match status" value="1"/>
</dbReference>
<dbReference type="Pfam" id="PF00046">
    <property type="entry name" value="Homeodomain"/>
    <property type="match status" value="1"/>
</dbReference>
<evidence type="ECO:0000256" key="6">
    <source>
        <dbReference type="ARBA" id="ARBA00023242"/>
    </source>
</evidence>
<keyword evidence="6 7" id="KW-0539">Nucleus</keyword>
<feature type="DNA-binding region" description="Homeobox" evidence="7">
    <location>
        <begin position="26"/>
        <end position="85"/>
    </location>
</feature>
<keyword evidence="3" id="KW-0217">Developmental protein</keyword>
<organism evidence="9 10">
    <name type="scientific">Phlebotomus papatasi</name>
    <name type="common">Sandfly</name>
    <dbReference type="NCBI Taxonomy" id="29031"/>
    <lineage>
        <taxon>Eukaryota</taxon>
        <taxon>Metazoa</taxon>
        <taxon>Ecdysozoa</taxon>
        <taxon>Arthropoda</taxon>
        <taxon>Hexapoda</taxon>
        <taxon>Insecta</taxon>
        <taxon>Pterygota</taxon>
        <taxon>Neoptera</taxon>
        <taxon>Endopterygota</taxon>
        <taxon>Diptera</taxon>
        <taxon>Nematocera</taxon>
        <taxon>Psychodoidea</taxon>
        <taxon>Psychodidae</taxon>
        <taxon>Phlebotomus</taxon>
        <taxon>Phlebotomus</taxon>
    </lineage>
</organism>
<dbReference type="PRINTS" id="PR00024">
    <property type="entry name" value="HOMEOBOX"/>
</dbReference>
<dbReference type="InterPro" id="IPR017970">
    <property type="entry name" value="Homeobox_CS"/>
</dbReference>
<protein>
    <submittedName>
        <fullName evidence="9">Uncharacterized protein</fullName>
    </submittedName>
</protein>
<evidence type="ECO:0000256" key="3">
    <source>
        <dbReference type="ARBA" id="ARBA00022473"/>
    </source>
</evidence>
<accession>A0A1B0DG20</accession>
<evidence type="ECO:0000313" key="9">
    <source>
        <dbReference type="EnsemblMetazoa" id="PPAI006981-PA"/>
    </source>
</evidence>
<dbReference type="GO" id="GO:0000978">
    <property type="term" value="F:RNA polymerase II cis-regulatory region sequence-specific DNA binding"/>
    <property type="evidence" value="ECO:0007669"/>
    <property type="project" value="TreeGrafter"/>
</dbReference>
<dbReference type="GO" id="GO:0009952">
    <property type="term" value="P:anterior/posterior pattern specification"/>
    <property type="evidence" value="ECO:0007669"/>
    <property type="project" value="TreeGrafter"/>
</dbReference>
<evidence type="ECO:0000313" key="10">
    <source>
        <dbReference type="Proteomes" id="UP000092462"/>
    </source>
</evidence>
<dbReference type="SUPFAM" id="SSF46689">
    <property type="entry name" value="Homeodomain-like"/>
    <property type="match status" value="1"/>
</dbReference>
<dbReference type="GO" id="GO:0000981">
    <property type="term" value="F:DNA-binding transcription factor activity, RNA polymerase II-specific"/>
    <property type="evidence" value="ECO:0007669"/>
    <property type="project" value="InterPro"/>
</dbReference>
<name>A0A1B0DG20_PHLPP</name>
<dbReference type="PROSITE" id="PS00027">
    <property type="entry name" value="HOMEOBOX_1"/>
    <property type="match status" value="1"/>
</dbReference>
<keyword evidence="10" id="KW-1185">Reference proteome</keyword>
<keyword evidence="5 7" id="KW-0371">Homeobox</keyword>
<dbReference type="AlphaFoldDB" id="A0A1B0DG20"/>
<dbReference type="EnsemblMetazoa" id="PPAI006981-RA">
    <property type="protein sequence ID" value="PPAI006981-PA"/>
    <property type="gene ID" value="PPAI006981"/>
</dbReference>
<dbReference type="SMART" id="SM00389">
    <property type="entry name" value="HOX"/>
    <property type="match status" value="1"/>
</dbReference>
<evidence type="ECO:0000256" key="4">
    <source>
        <dbReference type="ARBA" id="ARBA00023125"/>
    </source>
</evidence>
<dbReference type="GO" id="GO:0005634">
    <property type="term" value="C:nucleus"/>
    <property type="evidence" value="ECO:0007669"/>
    <property type="project" value="UniProtKB-SubCell"/>
</dbReference>
<evidence type="ECO:0000256" key="5">
    <source>
        <dbReference type="ARBA" id="ARBA00023155"/>
    </source>
</evidence>
<comment type="similarity">
    <text evidence="2">Belongs to the Antp homeobox family.</text>
</comment>
<dbReference type="PANTHER" id="PTHR45659:SF4">
    <property type="entry name" value="HOMEOBOX PROTEIN ABDOMINAL-A"/>
    <property type="match status" value="1"/>
</dbReference>
<dbReference type="InterPro" id="IPR020479">
    <property type="entry name" value="HD_metazoa"/>
</dbReference>
<dbReference type="CDD" id="cd00086">
    <property type="entry name" value="homeodomain"/>
    <property type="match status" value="1"/>
</dbReference>
<reference evidence="9" key="1">
    <citation type="submission" date="2022-08" db="UniProtKB">
        <authorList>
            <consortium name="EnsemblMetazoa"/>
        </authorList>
    </citation>
    <scope>IDENTIFICATION</scope>
    <source>
        <strain evidence="9">Israel</strain>
    </source>
</reference>
<dbReference type="Proteomes" id="UP000092462">
    <property type="component" value="Unassembled WGS sequence"/>
</dbReference>
<evidence type="ECO:0000256" key="8">
    <source>
        <dbReference type="RuleBase" id="RU000682"/>
    </source>
</evidence>
<dbReference type="InterPro" id="IPR050296">
    <property type="entry name" value="Antp_homeobox"/>
</dbReference>